<keyword evidence="3" id="KW-1185">Reference proteome</keyword>
<evidence type="ECO:0000313" key="2">
    <source>
        <dbReference type="EMBL" id="EGF23796.1"/>
    </source>
</evidence>
<dbReference type="EMBL" id="ACGK02000001">
    <property type="protein sequence ID" value="EGF23796.1"/>
    <property type="molecule type" value="Genomic_DNA"/>
</dbReference>
<dbReference type="PANTHER" id="PTHR11803">
    <property type="entry name" value="2-IMINOBUTANOATE/2-IMINOPROPANOATE DEAMINASE RIDA"/>
    <property type="match status" value="1"/>
</dbReference>
<gene>
    <name evidence="2" type="ORF">HMPREF0091_10743</name>
</gene>
<name>F1T530_9ACTN</name>
<dbReference type="CDD" id="cd00448">
    <property type="entry name" value="YjgF_YER057c_UK114_family"/>
    <property type="match status" value="1"/>
</dbReference>
<comment type="similarity">
    <text evidence="1">Belongs to the RutC family.</text>
</comment>
<reference evidence="2 3" key="1">
    <citation type="submission" date="2011-02" db="EMBL/GenBank/DDBJ databases">
        <authorList>
            <person name="Muzny D."/>
            <person name="Qin X."/>
            <person name="Buhay C."/>
            <person name="Dugan-Rocha S."/>
            <person name="Ding Y."/>
            <person name="Chen G."/>
            <person name="Hawes A."/>
            <person name="Holder M."/>
            <person name="Jhangiani S."/>
            <person name="Johnson A."/>
            <person name="Khan Z."/>
            <person name="Li Z."/>
            <person name="Liu W."/>
            <person name="Liu X."/>
            <person name="Perez L."/>
            <person name="Shen H."/>
            <person name="Wang Q."/>
            <person name="Watt J."/>
            <person name="Xi L."/>
            <person name="Xin Y."/>
            <person name="Zhou J."/>
            <person name="Deng J."/>
            <person name="Jiang H."/>
            <person name="Liu Y."/>
            <person name="Qu J."/>
            <person name="Song X.-Z."/>
            <person name="Zhang L."/>
            <person name="Villasana D."/>
            <person name="Johnson A."/>
            <person name="Liu J."/>
            <person name="Liyanage D."/>
            <person name="Lorensuhewa L."/>
            <person name="Robinson T."/>
            <person name="Song A."/>
            <person name="Song B.-B."/>
            <person name="Dinh H."/>
            <person name="Thornton R."/>
            <person name="Coyle M."/>
            <person name="Francisco L."/>
            <person name="Jackson L."/>
            <person name="Javaid M."/>
            <person name="Korchina V."/>
            <person name="Kovar C."/>
            <person name="Mata R."/>
            <person name="Mathew T."/>
            <person name="Ngo R."/>
            <person name="Nguyen L."/>
            <person name="Nguyen N."/>
            <person name="Okwuonu G."/>
            <person name="Ongeri F."/>
            <person name="Pham C."/>
            <person name="Simmons D."/>
            <person name="Wilczek-Boney K."/>
            <person name="Hale W."/>
            <person name="Jakkamsetti A."/>
            <person name="Pham P."/>
            <person name="Ruth R."/>
            <person name="San Lucas F."/>
            <person name="Warren J."/>
            <person name="Zhang J."/>
            <person name="Zhao Z."/>
            <person name="Zhou C."/>
            <person name="Zhu D."/>
            <person name="Lee S."/>
            <person name="Bess C."/>
            <person name="Blankenburg K."/>
            <person name="Forbes L."/>
            <person name="Fu Q."/>
            <person name="Gubbala S."/>
            <person name="Hirani K."/>
            <person name="Jayaseelan J.C."/>
            <person name="Lara F."/>
            <person name="Munidasa M."/>
            <person name="Palculict T."/>
            <person name="Patil S."/>
            <person name="Pu L.-L."/>
            <person name="Saada N."/>
            <person name="Tang L."/>
            <person name="Weissenberger G."/>
            <person name="Zhu Y."/>
            <person name="Hemphill L."/>
            <person name="Shang Y."/>
            <person name="Youmans B."/>
            <person name="Ayvaz T."/>
            <person name="Ross M."/>
            <person name="Santibanez J."/>
            <person name="Aqrawi P."/>
            <person name="Gross S."/>
            <person name="Joshi V."/>
            <person name="Fowler G."/>
            <person name="Nazareth L."/>
            <person name="Reid J."/>
            <person name="Worley K."/>
            <person name="Petrosino J."/>
            <person name="Highlander S."/>
            <person name="Gibbs R."/>
        </authorList>
    </citation>
    <scope>NUCLEOTIDE SEQUENCE [LARGE SCALE GENOMIC DNA]</scope>
    <source>
        <strain evidence="2 3">DSM 15829</strain>
    </source>
</reference>
<dbReference type="Pfam" id="PF01042">
    <property type="entry name" value="Ribonuc_L-PSP"/>
    <property type="match status" value="1"/>
</dbReference>
<dbReference type="Gene3D" id="3.30.1330.40">
    <property type="entry name" value="RutC-like"/>
    <property type="match status" value="1"/>
</dbReference>
<dbReference type="Proteomes" id="UP000005947">
    <property type="component" value="Unassembled WGS sequence"/>
</dbReference>
<sequence>MKYAISSADVSQSKGFYSQATTAGRLIFISGQTGIYGDEDHAFSYINQHSTYTQVSLSIAEQTENIIAIFMKLLDEVNCTLSDIAQLTIFVTSLDYLPEIDAVLQKYFDIPAPARNVAHVCSLPDNACVEIGCIACR</sequence>
<dbReference type="RefSeq" id="WP_006302925.1">
    <property type="nucleotide sequence ID" value="NZ_ACGK02000001.1"/>
</dbReference>
<proteinExistence type="inferred from homology"/>
<dbReference type="GO" id="GO:0019239">
    <property type="term" value="F:deaminase activity"/>
    <property type="evidence" value="ECO:0007669"/>
    <property type="project" value="TreeGrafter"/>
</dbReference>
<dbReference type="GeneID" id="93210344"/>
<dbReference type="InterPro" id="IPR035959">
    <property type="entry name" value="RutC-like_sf"/>
</dbReference>
<dbReference type="AlphaFoldDB" id="F1T530"/>
<dbReference type="SUPFAM" id="SSF55298">
    <property type="entry name" value="YjgF-like"/>
    <property type="match status" value="1"/>
</dbReference>
<evidence type="ECO:0000256" key="1">
    <source>
        <dbReference type="ARBA" id="ARBA00010552"/>
    </source>
</evidence>
<accession>F1T530</accession>
<comment type="caution">
    <text evidence="2">The sequence shown here is derived from an EMBL/GenBank/DDBJ whole genome shotgun (WGS) entry which is preliminary data.</text>
</comment>
<dbReference type="InterPro" id="IPR006175">
    <property type="entry name" value="YjgF/YER057c/UK114"/>
</dbReference>
<organism evidence="2 3">
    <name type="scientific">Fannyhessea vaginae DSM 15829</name>
    <dbReference type="NCBI Taxonomy" id="525256"/>
    <lineage>
        <taxon>Bacteria</taxon>
        <taxon>Bacillati</taxon>
        <taxon>Actinomycetota</taxon>
        <taxon>Coriobacteriia</taxon>
        <taxon>Coriobacteriales</taxon>
        <taxon>Atopobiaceae</taxon>
        <taxon>Fannyhessea</taxon>
    </lineage>
</organism>
<dbReference type="OrthoDB" id="8684161at2"/>
<protein>
    <submittedName>
        <fullName evidence="2">Endoribonuclease L-PSP</fullName>
    </submittedName>
</protein>
<dbReference type="GO" id="GO:0005829">
    <property type="term" value="C:cytosol"/>
    <property type="evidence" value="ECO:0007669"/>
    <property type="project" value="TreeGrafter"/>
</dbReference>
<dbReference type="eggNOG" id="COG0251">
    <property type="taxonomic scope" value="Bacteria"/>
</dbReference>
<evidence type="ECO:0000313" key="3">
    <source>
        <dbReference type="Proteomes" id="UP000005947"/>
    </source>
</evidence>
<dbReference type="PANTHER" id="PTHR11803:SF58">
    <property type="entry name" value="PROTEIN HMF1-RELATED"/>
    <property type="match status" value="1"/>
</dbReference>